<keyword evidence="1" id="KW-0547">Nucleotide-binding</keyword>
<keyword evidence="3" id="KW-0802">TPR repeat</keyword>
<feature type="domain" description="Orc1-like AAA ATPase" evidence="4">
    <location>
        <begin position="16"/>
        <end position="203"/>
    </location>
</feature>
<dbReference type="Gene3D" id="1.25.40.10">
    <property type="entry name" value="Tetratricopeptide repeat domain"/>
    <property type="match status" value="2"/>
</dbReference>
<evidence type="ECO:0000313" key="6">
    <source>
        <dbReference type="Proteomes" id="UP000315534"/>
    </source>
</evidence>
<evidence type="ECO:0000256" key="1">
    <source>
        <dbReference type="ARBA" id="ARBA00022741"/>
    </source>
</evidence>
<dbReference type="PANTHER" id="PTHR16305:SF28">
    <property type="entry name" value="GUANYLATE CYCLASE DOMAIN-CONTAINING PROTEIN"/>
    <property type="match status" value="1"/>
</dbReference>
<evidence type="ECO:0000313" key="5">
    <source>
        <dbReference type="EMBL" id="TET82975.1"/>
    </source>
</evidence>
<feature type="non-terminal residue" evidence="5">
    <location>
        <position position="1"/>
    </location>
</feature>
<dbReference type="GO" id="GO:0005737">
    <property type="term" value="C:cytoplasm"/>
    <property type="evidence" value="ECO:0007669"/>
    <property type="project" value="TreeGrafter"/>
</dbReference>
<evidence type="ECO:0000256" key="2">
    <source>
        <dbReference type="ARBA" id="ARBA00022840"/>
    </source>
</evidence>
<dbReference type="Pfam" id="PF13191">
    <property type="entry name" value="AAA_16"/>
    <property type="match status" value="1"/>
</dbReference>
<dbReference type="SMART" id="SM00028">
    <property type="entry name" value="TPR"/>
    <property type="match status" value="3"/>
</dbReference>
<dbReference type="InterPro" id="IPR011990">
    <property type="entry name" value="TPR-like_helical_dom_sf"/>
</dbReference>
<dbReference type="PANTHER" id="PTHR16305">
    <property type="entry name" value="TESTICULAR SOLUBLE ADENYLYL CYCLASE"/>
    <property type="match status" value="1"/>
</dbReference>
<organism evidence="5 6">
    <name type="scientific">candidate division TA06 bacterium</name>
    <dbReference type="NCBI Taxonomy" id="2250710"/>
    <lineage>
        <taxon>Bacteria</taxon>
        <taxon>Bacteria division TA06</taxon>
    </lineage>
</organism>
<evidence type="ECO:0000256" key="3">
    <source>
        <dbReference type="PROSITE-ProRule" id="PRU00339"/>
    </source>
</evidence>
<dbReference type="Pfam" id="PF13181">
    <property type="entry name" value="TPR_8"/>
    <property type="match status" value="2"/>
</dbReference>
<feature type="repeat" description="TPR" evidence="3">
    <location>
        <begin position="804"/>
        <end position="837"/>
    </location>
</feature>
<keyword evidence="2" id="KW-0067">ATP-binding</keyword>
<dbReference type="SUPFAM" id="SSF52540">
    <property type="entry name" value="P-loop containing nucleoside triphosphate hydrolases"/>
    <property type="match status" value="1"/>
</dbReference>
<dbReference type="InterPro" id="IPR019734">
    <property type="entry name" value="TPR_rpt"/>
</dbReference>
<accession>A0A523XUQ1</accession>
<dbReference type="GO" id="GO:0004016">
    <property type="term" value="F:adenylate cyclase activity"/>
    <property type="evidence" value="ECO:0007669"/>
    <property type="project" value="TreeGrafter"/>
</dbReference>
<dbReference type="SUPFAM" id="SSF48452">
    <property type="entry name" value="TPR-like"/>
    <property type="match status" value="3"/>
</dbReference>
<comment type="caution">
    <text evidence="5">The sequence shown here is derived from an EMBL/GenBank/DDBJ whole genome shotgun (WGS) entry which is preliminary data.</text>
</comment>
<dbReference type="PROSITE" id="PS50005">
    <property type="entry name" value="TPR"/>
    <property type="match status" value="2"/>
</dbReference>
<name>A0A523XUQ1_UNCT6</name>
<dbReference type="GO" id="GO:0005524">
    <property type="term" value="F:ATP binding"/>
    <property type="evidence" value="ECO:0007669"/>
    <property type="project" value="UniProtKB-KW"/>
</dbReference>
<sequence length="841" mass="95521">EIETRFGAAVARGLSRFVGRQKEITALKEAFDKAKAGSGQVVGVVGEAGVGKTRLLLELRESLSQEQYTYLEGRCLHYGSSMPYLPILDTLREYFDIKDIERESVIKRRMKKAVKQLDVNTDTVLSPLHDILSLQVEDEEYLNLEPQQKRERTFEAIKSLLIALSQSEPLILAVEDLHWIDKTSDEFLYYLIGSLANARILLILLYRPEYTHSWASRSSYSQVRVDELTVDPSIELVQSILEVADVASDLRELVLSRAAGNPLFIEELTHNLLENGFIHRNNGQYVLSTRISDIQVPETIQGIIAARMDRLEDDLKRTMQIASVIGRDFAYRILRTITGMQDELKSHLLSLQGLEFIYEKSLFPELEYIFKHALTQEVAYESLLVKRRKELHEKTGEAIEELYSEMTEEFYEVLAHHYSKSENHEKSYQYLKLSGDKAAQRYSPWEAFRFYKAALDALRVLPDSEQRKRRGIEVRLSMLISMLRLGYPEDSLTILEEGERLCRELGDEMSLTSLASAIGTVYAFEGNTAQARKYNETAFQAAENADDIQLVIQIGEQLCGSYTLYGLYPEVIKVAPKVISSIERSQREGEIESNVGGNTYSMLLAHYGHAIGFQGDFEQGATLCEKGLNFALQLNDPVGLSYIEVFYGTLYAIKGDSQRSAEHYKSSIRYCEEIQNYVLLGGVWVLLGEVYRQLGELETARHYIEKGLKIYQDAGMPDLLAHMTYGFLGVVYTDEGDLEIAGGYIEKSLKVAQDCGARLYEAWWRIWLSRTFNRANISESALAEASMLQAIEIFRELKIKPWCAIAYSELGALYADTGQTEKALETLKKAEGMMQEMGMGY</sequence>
<reference evidence="5 6" key="1">
    <citation type="submission" date="2019-03" db="EMBL/GenBank/DDBJ databases">
        <title>Metabolic potential of uncultured bacteria and archaea associated with petroleum seepage in deep-sea sediments.</title>
        <authorList>
            <person name="Dong X."/>
            <person name="Hubert C."/>
        </authorList>
    </citation>
    <scope>NUCLEOTIDE SEQUENCE [LARGE SCALE GENOMIC DNA]</scope>
    <source>
        <strain evidence="5">E29_bin36</strain>
    </source>
</reference>
<dbReference type="EMBL" id="SOIP01000076">
    <property type="protein sequence ID" value="TET82975.1"/>
    <property type="molecule type" value="Genomic_DNA"/>
</dbReference>
<dbReference type="Gene3D" id="3.40.50.300">
    <property type="entry name" value="P-loop containing nucleotide triphosphate hydrolases"/>
    <property type="match status" value="1"/>
</dbReference>
<evidence type="ECO:0000259" key="4">
    <source>
        <dbReference type="Pfam" id="PF13191"/>
    </source>
</evidence>
<dbReference type="InterPro" id="IPR041664">
    <property type="entry name" value="AAA_16"/>
</dbReference>
<protein>
    <submittedName>
        <fullName evidence="5">Guanylate cyclase</fullName>
    </submittedName>
</protein>
<feature type="repeat" description="TPR" evidence="3">
    <location>
        <begin position="681"/>
        <end position="714"/>
    </location>
</feature>
<gene>
    <name evidence="5" type="ORF">E3J38_01285</name>
</gene>
<dbReference type="InterPro" id="IPR027417">
    <property type="entry name" value="P-loop_NTPase"/>
</dbReference>
<dbReference type="Proteomes" id="UP000315534">
    <property type="component" value="Unassembled WGS sequence"/>
</dbReference>
<proteinExistence type="predicted"/>
<feature type="non-terminal residue" evidence="5">
    <location>
        <position position="841"/>
    </location>
</feature>
<dbReference type="AlphaFoldDB" id="A0A523XUQ1"/>